<evidence type="ECO:0000313" key="2">
    <source>
        <dbReference type="EMBL" id="KAH3690506.1"/>
    </source>
</evidence>
<feature type="region of interest" description="Disordered" evidence="1">
    <location>
        <begin position="25"/>
        <end position="56"/>
    </location>
</feature>
<dbReference type="Proteomes" id="UP000828390">
    <property type="component" value="Unassembled WGS sequence"/>
</dbReference>
<dbReference type="EMBL" id="JAIWYP010000062">
    <property type="protein sequence ID" value="KAH3690506.1"/>
    <property type="molecule type" value="Genomic_DNA"/>
</dbReference>
<name>A0A9D4BCW0_DREPO</name>
<comment type="caution">
    <text evidence="2">The sequence shown here is derived from an EMBL/GenBank/DDBJ whole genome shotgun (WGS) entry which is preliminary data.</text>
</comment>
<reference evidence="2" key="2">
    <citation type="submission" date="2020-11" db="EMBL/GenBank/DDBJ databases">
        <authorList>
            <person name="McCartney M.A."/>
            <person name="Auch B."/>
            <person name="Kono T."/>
            <person name="Mallez S."/>
            <person name="Becker A."/>
            <person name="Gohl D.M."/>
            <person name="Silverstein K.A.T."/>
            <person name="Koren S."/>
            <person name="Bechman K.B."/>
            <person name="Herman A."/>
            <person name="Abrahante J.E."/>
            <person name="Garbe J."/>
        </authorList>
    </citation>
    <scope>NUCLEOTIDE SEQUENCE</scope>
    <source>
        <strain evidence="2">Duluth1</strain>
        <tissue evidence="2">Whole animal</tissue>
    </source>
</reference>
<organism evidence="2 3">
    <name type="scientific">Dreissena polymorpha</name>
    <name type="common">Zebra mussel</name>
    <name type="synonym">Mytilus polymorpha</name>
    <dbReference type="NCBI Taxonomy" id="45954"/>
    <lineage>
        <taxon>Eukaryota</taxon>
        <taxon>Metazoa</taxon>
        <taxon>Spiralia</taxon>
        <taxon>Lophotrochozoa</taxon>
        <taxon>Mollusca</taxon>
        <taxon>Bivalvia</taxon>
        <taxon>Autobranchia</taxon>
        <taxon>Heteroconchia</taxon>
        <taxon>Euheterodonta</taxon>
        <taxon>Imparidentia</taxon>
        <taxon>Neoheterodontei</taxon>
        <taxon>Myida</taxon>
        <taxon>Dreissenoidea</taxon>
        <taxon>Dreissenidae</taxon>
        <taxon>Dreissena</taxon>
    </lineage>
</organism>
<proteinExistence type="predicted"/>
<evidence type="ECO:0000313" key="3">
    <source>
        <dbReference type="Proteomes" id="UP000828390"/>
    </source>
</evidence>
<evidence type="ECO:0000256" key="1">
    <source>
        <dbReference type="SAM" id="MobiDB-lite"/>
    </source>
</evidence>
<protein>
    <submittedName>
        <fullName evidence="2">Uncharacterized protein</fullName>
    </submittedName>
</protein>
<gene>
    <name evidence="2" type="ORF">DPMN_191450</name>
</gene>
<dbReference type="AlphaFoldDB" id="A0A9D4BCW0"/>
<accession>A0A9D4BCW0</accession>
<feature type="compositionally biased region" description="Low complexity" evidence="1">
    <location>
        <begin position="46"/>
        <end position="55"/>
    </location>
</feature>
<sequence length="123" mass="14151">MRAVTRTMNRRCEWKRGKTEITPRLMISFRRRRSQDRVSEEDDDSGSGSETTTDGQFVNIPAKVMLHLVVGHHKSHSTGITPMPRFKIRVKTRCFKEAASSCTRSSQGKVITIKVLLQFLFRI</sequence>
<keyword evidence="3" id="KW-1185">Reference proteome</keyword>
<reference evidence="2" key="1">
    <citation type="journal article" date="2019" name="bioRxiv">
        <title>The Genome of the Zebra Mussel, Dreissena polymorpha: A Resource for Invasive Species Research.</title>
        <authorList>
            <person name="McCartney M.A."/>
            <person name="Auch B."/>
            <person name="Kono T."/>
            <person name="Mallez S."/>
            <person name="Zhang Y."/>
            <person name="Obille A."/>
            <person name="Becker A."/>
            <person name="Abrahante J.E."/>
            <person name="Garbe J."/>
            <person name="Badalamenti J.P."/>
            <person name="Herman A."/>
            <person name="Mangelson H."/>
            <person name="Liachko I."/>
            <person name="Sullivan S."/>
            <person name="Sone E.D."/>
            <person name="Koren S."/>
            <person name="Silverstein K.A.T."/>
            <person name="Beckman K.B."/>
            <person name="Gohl D.M."/>
        </authorList>
    </citation>
    <scope>NUCLEOTIDE SEQUENCE</scope>
    <source>
        <strain evidence="2">Duluth1</strain>
        <tissue evidence="2">Whole animal</tissue>
    </source>
</reference>